<evidence type="ECO:0000256" key="2">
    <source>
        <dbReference type="ARBA" id="ARBA00022723"/>
    </source>
</evidence>
<evidence type="ECO:0000256" key="10">
    <source>
        <dbReference type="SAM" id="MobiDB-lite"/>
    </source>
</evidence>
<sequence length="263" mass="29353">MDWDLVTHQCRRDEAYAFYHETAPSVEVHLTAPLIQANAYAADCATALNNELSYSNGTVLLSPGFAAISSADVHTDGVQDYKHLAEQHRADGNLHGFDLREDNYKSILFKHTAPRLNRNPLSPHRGPPLDLGELPLPLPHSMSASSTPFSPNDEDAENVENESILIALQKPPSSLTAWKGEPKPVGTLSTHKAARMRRKPNREAPHSCKYCFKTFTVKRNWKYHMSSHFGIKGYECGSCQTRLATHANARRHAKAMHPDSFKC</sequence>
<dbReference type="SUPFAM" id="SSF57667">
    <property type="entry name" value="beta-beta-alpha zinc fingers"/>
    <property type="match status" value="1"/>
</dbReference>
<dbReference type="GO" id="GO:0000978">
    <property type="term" value="F:RNA polymerase II cis-regulatory region sequence-specific DNA binding"/>
    <property type="evidence" value="ECO:0007669"/>
    <property type="project" value="TreeGrafter"/>
</dbReference>
<accession>A0A8H5HF75</accession>
<comment type="caution">
    <text evidence="12">The sequence shown here is derived from an EMBL/GenBank/DDBJ whole genome shotgun (WGS) entry which is preliminary data.</text>
</comment>
<evidence type="ECO:0000256" key="3">
    <source>
        <dbReference type="ARBA" id="ARBA00022737"/>
    </source>
</evidence>
<evidence type="ECO:0000313" key="13">
    <source>
        <dbReference type="Proteomes" id="UP000565441"/>
    </source>
</evidence>
<name>A0A8H5HF75_9AGAR</name>
<keyword evidence="7" id="KW-0804">Transcription</keyword>
<keyword evidence="3" id="KW-0677">Repeat</keyword>
<organism evidence="12 13">
    <name type="scientific">Tricholomella constricta</name>
    <dbReference type="NCBI Taxonomy" id="117010"/>
    <lineage>
        <taxon>Eukaryota</taxon>
        <taxon>Fungi</taxon>
        <taxon>Dikarya</taxon>
        <taxon>Basidiomycota</taxon>
        <taxon>Agaricomycotina</taxon>
        <taxon>Agaricomycetes</taxon>
        <taxon>Agaricomycetidae</taxon>
        <taxon>Agaricales</taxon>
        <taxon>Tricholomatineae</taxon>
        <taxon>Lyophyllaceae</taxon>
        <taxon>Tricholomella</taxon>
    </lineage>
</organism>
<evidence type="ECO:0000259" key="11">
    <source>
        <dbReference type="PROSITE" id="PS50157"/>
    </source>
</evidence>
<evidence type="ECO:0000256" key="8">
    <source>
        <dbReference type="ARBA" id="ARBA00023242"/>
    </source>
</evidence>
<dbReference type="GO" id="GO:0005634">
    <property type="term" value="C:nucleus"/>
    <property type="evidence" value="ECO:0007669"/>
    <property type="project" value="UniProtKB-SubCell"/>
</dbReference>
<evidence type="ECO:0000256" key="6">
    <source>
        <dbReference type="ARBA" id="ARBA00023015"/>
    </source>
</evidence>
<reference evidence="12 13" key="1">
    <citation type="journal article" date="2020" name="ISME J.">
        <title>Uncovering the hidden diversity of litter-decomposition mechanisms in mushroom-forming fungi.</title>
        <authorList>
            <person name="Floudas D."/>
            <person name="Bentzer J."/>
            <person name="Ahren D."/>
            <person name="Johansson T."/>
            <person name="Persson P."/>
            <person name="Tunlid A."/>
        </authorList>
    </citation>
    <scope>NUCLEOTIDE SEQUENCE [LARGE SCALE GENOMIC DNA]</scope>
    <source>
        <strain evidence="12 13">CBS 661.87</strain>
    </source>
</reference>
<dbReference type="PROSITE" id="PS50157">
    <property type="entry name" value="ZINC_FINGER_C2H2_2"/>
    <property type="match status" value="1"/>
</dbReference>
<dbReference type="GO" id="GO:0006357">
    <property type="term" value="P:regulation of transcription by RNA polymerase II"/>
    <property type="evidence" value="ECO:0007669"/>
    <property type="project" value="TreeGrafter"/>
</dbReference>
<keyword evidence="4 9" id="KW-0863">Zinc-finger</keyword>
<evidence type="ECO:0000256" key="1">
    <source>
        <dbReference type="ARBA" id="ARBA00004123"/>
    </source>
</evidence>
<dbReference type="PANTHER" id="PTHR45993:SF6">
    <property type="entry name" value="C2H2-TYPE DOMAIN-CONTAINING PROTEIN"/>
    <property type="match status" value="1"/>
</dbReference>
<dbReference type="EMBL" id="JAACJP010000009">
    <property type="protein sequence ID" value="KAF5382227.1"/>
    <property type="molecule type" value="Genomic_DNA"/>
</dbReference>
<dbReference type="PROSITE" id="PS00028">
    <property type="entry name" value="ZINC_FINGER_C2H2_1"/>
    <property type="match status" value="2"/>
</dbReference>
<dbReference type="InterPro" id="IPR013087">
    <property type="entry name" value="Znf_C2H2_type"/>
</dbReference>
<gene>
    <name evidence="12" type="ORF">D9615_004265</name>
</gene>
<keyword evidence="5" id="KW-0862">Zinc</keyword>
<dbReference type="InterPro" id="IPR051497">
    <property type="entry name" value="Dev/Hematopoietic_TF"/>
</dbReference>
<evidence type="ECO:0000313" key="12">
    <source>
        <dbReference type="EMBL" id="KAF5382227.1"/>
    </source>
</evidence>
<keyword evidence="6" id="KW-0805">Transcription regulation</keyword>
<dbReference type="InterPro" id="IPR036236">
    <property type="entry name" value="Znf_C2H2_sf"/>
</dbReference>
<dbReference type="Gene3D" id="3.30.160.60">
    <property type="entry name" value="Classic Zinc Finger"/>
    <property type="match status" value="1"/>
</dbReference>
<protein>
    <recommendedName>
        <fullName evidence="11">C2H2-type domain-containing protein</fullName>
    </recommendedName>
</protein>
<feature type="region of interest" description="Disordered" evidence="10">
    <location>
        <begin position="115"/>
        <end position="157"/>
    </location>
</feature>
<dbReference type="SMART" id="SM00355">
    <property type="entry name" value="ZnF_C2H2"/>
    <property type="match status" value="2"/>
</dbReference>
<evidence type="ECO:0000256" key="5">
    <source>
        <dbReference type="ARBA" id="ARBA00022833"/>
    </source>
</evidence>
<dbReference type="GO" id="GO:0008270">
    <property type="term" value="F:zinc ion binding"/>
    <property type="evidence" value="ECO:0007669"/>
    <property type="project" value="UniProtKB-KW"/>
</dbReference>
<comment type="subcellular location">
    <subcellularLocation>
        <location evidence="1">Nucleus</location>
    </subcellularLocation>
</comment>
<dbReference type="OrthoDB" id="3437960at2759"/>
<feature type="domain" description="C2H2-type" evidence="11">
    <location>
        <begin position="206"/>
        <end position="233"/>
    </location>
</feature>
<keyword evidence="2" id="KW-0479">Metal-binding</keyword>
<evidence type="ECO:0000256" key="4">
    <source>
        <dbReference type="ARBA" id="ARBA00022771"/>
    </source>
</evidence>
<keyword evidence="8" id="KW-0539">Nucleus</keyword>
<dbReference type="AlphaFoldDB" id="A0A8H5HF75"/>
<evidence type="ECO:0000256" key="7">
    <source>
        <dbReference type="ARBA" id="ARBA00023163"/>
    </source>
</evidence>
<dbReference type="Proteomes" id="UP000565441">
    <property type="component" value="Unassembled WGS sequence"/>
</dbReference>
<keyword evidence="13" id="KW-1185">Reference proteome</keyword>
<feature type="region of interest" description="Disordered" evidence="10">
    <location>
        <begin position="175"/>
        <end position="200"/>
    </location>
</feature>
<proteinExistence type="predicted"/>
<dbReference type="GO" id="GO:0003700">
    <property type="term" value="F:DNA-binding transcription factor activity"/>
    <property type="evidence" value="ECO:0007669"/>
    <property type="project" value="TreeGrafter"/>
</dbReference>
<dbReference type="PANTHER" id="PTHR45993">
    <property type="entry name" value="B-CELL LYMPHOMA/LEUKEMIA 11"/>
    <property type="match status" value="1"/>
</dbReference>
<evidence type="ECO:0000256" key="9">
    <source>
        <dbReference type="PROSITE-ProRule" id="PRU00042"/>
    </source>
</evidence>